<dbReference type="EMBL" id="BAAANC010000001">
    <property type="protein sequence ID" value="GAA1515930.1"/>
    <property type="molecule type" value="Genomic_DNA"/>
</dbReference>
<dbReference type="Proteomes" id="UP001500363">
    <property type="component" value="Unassembled WGS sequence"/>
</dbReference>
<feature type="region of interest" description="Disordered" evidence="1">
    <location>
        <begin position="1"/>
        <end position="26"/>
    </location>
</feature>
<dbReference type="Pfam" id="PF20242">
    <property type="entry name" value="Emfourin"/>
    <property type="match status" value="1"/>
</dbReference>
<protein>
    <recommendedName>
        <fullName evidence="4">PLAT domain-containing protein</fullName>
    </recommendedName>
</protein>
<organism evidence="2 3">
    <name type="scientific">Kribbella lupini</name>
    <dbReference type="NCBI Taxonomy" id="291602"/>
    <lineage>
        <taxon>Bacteria</taxon>
        <taxon>Bacillati</taxon>
        <taxon>Actinomycetota</taxon>
        <taxon>Actinomycetes</taxon>
        <taxon>Propionibacteriales</taxon>
        <taxon>Kribbellaceae</taxon>
        <taxon>Kribbella</taxon>
    </lineage>
</organism>
<reference evidence="2 3" key="1">
    <citation type="journal article" date="2019" name="Int. J. Syst. Evol. Microbiol.">
        <title>The Global Catalogue of Microorganisms (GCM) 10K type strain sequencing project: providing services to taxonomists for standard genome sequencing and annotation.</title>
        <authorList>
            <consortium name="The Broad Institute Genomics Platform"/>
            <consortium name="The Broad Institute Genome Sequencing Center for Infectious Disease"/>
            <person name="Wu L."/>
            <person name="Ma J."/>
        </authorList>
    </citation>
    <scope>NUCLEOTIDE SEQUENCE [LARGE SCALE GENOMIC DNA]</scope>
    <source>
        <strain evidence="2 3">JCM 14303</strain>
    </source>
</reference>
<sequence length="90" mass="9788">MFLKVSRSGGFAGLQTSGELDTSGEPDAEVLEAVAVRLTEQPPGTGQPQPDRYVYRLELTAGERVTAVVLAEQDLDQDAAWLLERVLTQE</sequence>
<keyword evidence="3" id="KW-1185">Reference proteome</keyword>
<evidence type="ECO:0000313" key="3">
    <source>
        <dbReference type="Proteomes" id="UP001500363"/>
    </source>
</evidence>
<name>A0ABN2ABX3_9ACTN</name>
<dbReference type="RefSeq" id="WP_344170918.1">
    <property type="nucleotide sequence ID" value="NZ_BAAANC010000001.1"/>
</dbReference>
<comment type="caution">
    <text evidence="2">The sequence shown here is derived from an EMBL/GenBank/DDBJ whole genome shotgun (WGS) entry which is preliminary data.</text>
</comment>
<gene>
    <name evidence="2" type="ORF">GCM10009741_13250</name>
</gene>
<evidence type="ECO:0008006" key="4">
    <source>
        <dbReference type="Google" id="ProtNLM"/>
    </source>
</evidence>
<accession>A0ABN2ABX3</accession>
<proteinExistence type="predicted"/>
<evidence type="ECO:0000256" key="1">
    <source>
        <dbReference type="SAM" id="MobiDB-lite"/>
    </source>
</evidence>
<evidence type="ECO:0000313" key="2">
    <source>
        <dbReference type="EMBL" id="GAA1515930.1"/>
    </source>
</evidence>
<dbReference type="InterPro" id="IPR049457">
    <property type="entry name" value="Emfourin"/>
</dbReference>